<protein>
    <submittedName>
        <fullName evidence="2">Uncharacterized protein</fullName>
    </submittedName>
</protein>
<evidence type="ECO:0000256" key="1">
    <source>
        <dbReference type="SAM" id="Phobius"/>
    </source>
</evidence>
<sequence length="64" mass="7348">MKKDALNRPALLYLLKHLKFQGFLFCGKLLPILVGNHNLLYLIINKGYIHNDNNNNALITLVLM</sequence>
<accession>A0A1B0B127</accession>
<dbReference type="EMBL" id="JXJN01006963">
    <property type="status" value="NOT_ANNOTATED_CDS"/>
    <property type="molecule type" value="Genomic_DNA"/>
</dbReference>
<keyword evidence="1" id="KW-0812">Transmembrane</keyword>
<feature type="transmembrane region" description="Helical" evidence="1">
    <location>
        <begin position="20"/>
        <end position="44"/>
    </location>
</feature>
<evidence type="ECO:0000313" key="3">
    <source>
        <dbReference type="Proteomes" id="UP000092460"/>
    </source>
</evidence>
<reference evidence="2" key="2">
    <citation type="submission" date="2020-05" db="UniProtKB">
        <authorList>
            <consortium name="EnsemblMetazoa"/>
        </authorList>
    </citation>
    <scope>IDENTIFICATION</scope>
    <source>
        <strain evidence="2">IAEA</strain>
    </source>
</reference>
<dbReference type="Proteomes" id="UP000092460">
    <property type="component" value="Unassembled WGS sequence"/>
</dbReference>
<evidence type="ECO:0000313" key="2">
    <source>
        <dbReference type="EnsemblMetazoa" id="GPPI015313-PA"/>
    </source>
</evidence>
<proteinExistence type="predicted"/>
<dbReference type="AlphaFoldDB" id="A0A1B0B127"/>
<dbReference type="EnsemblMetazoa" id="GPPI015313-RA">
    <property type="protein sequence ID" value="GPPI015313-PA"/>
    <property type="gene ID" value="GPPI015313"/>
</dbReference>
<keyword evidence="1" id="KW-1133">Transmembrane helix</keyword>
<dbReference type="VEuPathDB" id="VectorBase:GPPI015313"/>
<reference evidence="3" key="1">
    <citation type="submission" date="2015-01" db="EMBL/GenBank/DDBJ databases">
        <authorList>
            <person name="Aksoy S."/>
            <person name="Warren W."/>
            <person name="Wilson R.K."/>
        </authorList>
    </citation>
    <scope>NUCLEOTIDE SEQUENCE [LARGE SCALE GENOMIC DNA]</scope>
    <source>
        <strain evidence="3">IAEA</strain>
    </source>
</reference>
<keyword evidence="3" id="KW-1185">Reference proteome</keyword>
<organism evidence="2 3">
    <name type="scientific">Glossina palpalis gambiensis</name>
    <dbReference type="NCBI Taxonomy" id="67801"/>
    <lineage>
        <taxon>Eukaryota</taxon>
        <taxon>Metazoa</taxon>
        <taxon>Ecdysozoa</taxon>
        <taxon>Arthropoda</taxon>
        <taxon>Hexapoda</taxon>
        <taxon>Insecta</taxon>
        <taxon>Pterygota</taxon>
        <taxon>Neoptera</taxon>
        <taxon>Endopterygota</taxon>
        <taxon>Diptera</taxon>
        <taxon>Brachycera</taxon>
        <taxon>Muscomorpha</taxon>
        <taxon>Hippoboscoidea</taxon>
        <taxon>Glossinidae</taxon>
        <taxon>Glossina</taxon>
    </lineage>
</organism>
<name>A0A1B0B127_9MUSC</name>
<keyword evidence="1" id="KW-0472">Membrane</keyword>